<dbReference type="OrthoDB" id="3900342at2759"/>
<keyword evidence="3 7" id="KW-0812">Transmembrane</keyword>
<evidence type="ECO:0000256" key="6">
    <source>
        <dbReference type="SAM" id="MobiDB-lite"/>
    </source>
</evidence>
<gene>
    <name evidence="8" type="ORF">FGG08_004827</name>
</gene>
<accession>A0A9P8L2C0</accession>
<keyword evidence="4 7" id="KW-1133">Transmembrane helix</keyword>
<comment type="caution">
    <text evidence="8">The sequence shown here is derived from an EMBL/GenBank/DDBJ whole genome shotgun (WGS) entry which is preliminary data.</text>
</comment>
<feature type="transmembrane region" description="Helical" evidence="7">
    <location>
        <begin position="476"/>
        <end position="497"/>
    </location>
</feature>
<evidence type="ECO:0008006" key="10">
    <source>
        <dbReference type="Google" id="ProtNLM"/>
    </source>
</evidence>
<dbReference type="Pfam" id="PF13520">
    <property type="entry name" value="AA_permease_2"/>
    <property type="match status" value="1"/>
</dbReference>
<evidence type="ECO:0000256" key="7">
    <source>
        <dbReference type="SAM" id="Phobius"/>
    </source>
</evidence>
<keyword evidence="9" id="KW-1185">Reference proteome</keyword>
<sequence length="530" mass="57084">MDIEKSQDVAVGSAASSDEVEINESGHKQELERNFSFASILSTGIVVGNTWAALGGSIAVAIYNGGPAGVIYEFITVCFFYWFVAASIAELASAIPSSGGVYHWASVVAGKHGRIVGFFAGYWNFFAWLFASASISSILANQVVSMYLVFHPEVKPHPYQVFIAYEIASVLACSFVLFQNRLLPFLNRIGLMLILGGVFVTIVVCVAMTKDRATRSAVWSDFQNQTGYTSNGFVFLMGMLNGANADEGRFRYAIGTPDCISHLAEEIPRPAYNLPKAIAAQMVVGFVTGLVYLIAIFYSISDLPTALSSSAAFPLVGIYQQATGSAGGAFGLTFVIFLPICCCLIGCFITNGRTLWTLARDDATPCSGYLGQISPKWHNPFNATLVCGVLTSLLGVIYVGSTTAFNAIVGSFVLLSTISYLAAILPHLLSGRKNVTPGPFWMGKFGFFVNGLSVLYIMATVVIFSFPFVMPVTAQNMNYVCVIVGGLTIFTSIWWVIHGMKTYVGPTAPIRGVTHHTQHTDVKEPQEAPA</sequence>
<feature type="transmembrane region" description="Helical" evidence="7">
    <location>
        <begin position="278"/>
        <end position="300"/>
    </location>
</feature>
<evidence type="ECO:0000313" key="8">
    <source>
        <dbReference type="EMBL" id="KAH0538577.1"/>
    </source>
</evidence>
<feature type="transmembrane region" description="Helical" evidence="7">
    <location>
        <begin position="381"/>
        <end position="399"/>
    </location>
</feature>
<proteinExistence type="predicted"/>
<feature type="transmembrane region" description="Helical" evidence="7">
    <location>
        <begin position="162"/>
        <end position="179"/>
    </location>
</feature>
<dbReference type="InterPro" id="IPR004840">
    <property type="entry name" value="Amino_acid_permease_CS"/>
</dbReference>
<dbReference type="PANTHER" id="PTHR45649:SF27">
    <property type="entry name" value="CHOLINE TRANSPORTER (EUROFUNG)"/>
    <property type="match status" value="1"/>
</dbReference>
<feature type="transmembrane region" description="Helical" evidence="7">
    <location>
        <begin position="126"/>
        <end position="150"/>
    </location>
</feature>
<evidence type="ECO:0000256" key="5">
    <source>
        <dbReference type="ARBA" id="ARBA00023136"/>
    </source>
</evidence>
<dbReference type="AlphaFoldDB" id="A0A9P8L2C0"/>
<dbReference type="GO" id="GO:0022857">
    <property type="term" value="F:transmembrane transporter activity"/>
    <property type="evidence" value="ECO:0007669"/>
    <property type="project" value="InterPro"/>
</dbReference>
<feature type="transmembrane region" description="Helical" evidence="7">
    <location>
        <begin position="37"/>
        <end position="63"/>
    </location>
</feature>
<evidence type="ECO:0000256" key="4">
    <source>
        <dbReference type="ARBA" id="ARBA00022989"/>
    </source>
</evidence>
<dbReference type="Gene3D" id="1.20.1740.10">
    <property type="entry name" value="Amino acid/polyamine transporter I"/>
    <property type="match status" value="1"/>
</dbReference>
<name>A0A9P8L2C0_9PEZI</name>
<evidence type="ECO:0000256" key="3">
    <source>
        <dbReference type="ARBA" id="ARBA00022692"/>
    </source>
</evidence>
<feature type="transmembrane region" description="Helical" evidence="7">
    <location>
        <begin position="445"/>
        <end position="470"/>
    </location>
</feature>
<keyword evidence="2" id="KW-0813">Transport</keyword>
<organism evidence="8 9">
    <name type="scientific">Glutinoglossum americanum</name>
    <dbReference type="NCBI Taxonomy" id="1670608"/>
    <lineage>
        <taxon>Eukaryota</taxon>
        <taxon>Fungi</taxon>
        <taxon>Dikarya</taxon>
        <taxon>Ascomycota</taxon>
        <taxon>Pezizomycotina</taxon>
        <taxon>Geoglossomycetes</taxon>
        <taxon>Geoglossales</taxon>
        <taxon>Geoglossaceae</taxon>
        <taxon>Glutinoglossum</taxon>
    </lineage>
</organism>
<dbReference type="InterPro" id="IPR002293">
    <property type="entry name" value="AA/rel_permease1"/>
</dbReference>
<evidence type="ECO:0000256" key="2">
    <source>
        <dbReference type="ARBA" id="ARBA00022448"/>
    </source>
</evidence>
<dbReference type="Proteomes" id="UP000698800">
    <property type="component" value="Unassembled WGS sequence"/>
</dbReference>
<feature type="transmembrane region" description="Helical" evidence="7">
    <location>
        <begin position="405"/>
        <end position="425"/>
    </location>
</feature>
<keyword evidence="5 7" id="KW-0472">Membrane</keyword>
<evidence type="ECO:0000256" key="1">
    <source>
        <dbReference type="ARBA" id="ARBA00004141"/>
    </source>
</evidence>
<feature type="transmembrane region" description="Helical" evidence="7">
    <location>
        <begin position="329"/>
        <end position="350"/>
    </location>
</feature>
<dbReference type="GO" id="GO:0016020">
    <property type="term" value="C:membrane"/>
    <property type="evidence" value="ECO:0007669"/>
    <property type="project" value="UniProtKB-SubCell"/>
</dbReference>
<dbReference type="EMBL" id="JAGHQL010000103">
    <property type="protein sequence ID" value="KAH0538577.1"/>
    <property type="molecule type" value="Genomic_DNA"/>
</dbReference>
<dbReference type="PANTHER" id="PTHR45649">
    <property type="entry name" value="AMINO-ACID PERMEASE BAT1"/>
    <property type="match status" value="1"/>
</dbReference>
<comment type="subcellular location">
    <subcellularLocation>
        <location evidence="1">Membrane</location>
        <topology evidence="1">Multi-pass membrane protein</topology>
    </subcellularLocation>
</comment>
<evidence type="ECO:0000313" key="9">
    <source>
        <dbReference type="Proteomes" id="UP000698800"/>
    </source>
</evidence>
<protein>
    <recommendedName>
        <fullName evidence="10">Choline transporter</fullName>
    </recommendedName>
</protein>
<feature type="region of interest" description="Disordered" evidence="6">
    <location>
        <begin position="1"/>
        <end position="27"/>
    </location>
</feature>
<dbReference type="PROSITE" id="PS00218">
    <property type="entry name" value="AMINO_ACID_PERMEASE_1"/>
    <property type="match status" value="1"/>
</dbReference>
<dbReference type="PIRSF" id="PIRSF006060">
    <property type="entry name" value="AA_transporter"/>
    <property type="match status" value="1"/>
</dbReference>
<feature type="transmembrane region" description="Helical" evidence="7">
    <location>
        <begin position="185"/>
        <end position="207"/>
    </location>
</feature>
<dbReference type="GO" id="GO:0006865">
    <property type="term" value="P:amino acid transport"/>
    <property type="evidence" value="ECO:0007669"/>
    <property type="project" value="InterPro"/>
</dbReference>
<reference evidence="8" key="1">
    <citation type="submission" date="2021-03" db="EMBL/GenBank/DDBJ databases">
        <title>Comparative genomics and phylogenomic investigation of the class Geoglossomycetes provide insights into ecological specialization and systematics.</title>
        <authorList>
            <person name="Melie T."/>
            <person name="Pirro S."/>
            <person name="Miller A.N."/>
            <person name="Quandt A."/>
        </authorList>
    </citation>
    <scope>NUCLEOTIDE SEQUENCE</scope>
    <source>
        <strain evidence="8">GBOQ0MN5Z8</strain>
    </source>
</reference>